<evidence type="ECO:0008006" key="4">
    <source>
        <dbReference type="Google" id="ProtNLM"/>
    </source>
</evidence>
<feature type="compositionally biased region" description="Polar residues" evidence="1">
    <location>
        <begin position="1"/>
        <end position="10"/>
    </location>
</feature>
<sequence length="118" mass="12781">MSPRMRTQSVGRPAAETLGGGTGERVGRGRRGRRPREGNDECVEDLNVQGNGQGLGANRGENVGNVLVNDNRVGCSYKEFLACNPKEYDGKGGDVVLTHWIEKMENVLDMSGCSNDQK</sequence>
<gene>
    <name evidence="2" type="ORF">Tco_0841819</name>
</gene>
<dbReference type="EMBL" id="BQNB010012744">
    <property type="protein sequence ID" value="GJT07357.1"/>
    <property type="molecule type" value="Genomic_DNA"/>
</dbReference>
<reference evidence="2" key="1">
    <citation type="journal article" date="2022" name="Int. J. Mol. Sci.">
        <title>Draft Genome of Tanacetum Coccineum: Genomic Comparison of Closely Related Tanacetum-Family Plants.</title>
        <authorList>
            <person name="Yamashiro T."/>
            <person name="Shiraishi A."/>
            <person name="Nakayama K."/>
            <person name="Satake H."/>
        </authorList>
    </citation>
    <scope>NUCLEOTIDE SEQUENCE</scope>
</reference>
<accession>A0ABQ5B079</accession>
<evidence type="ECO:0000256" key="1">
    <source>
        <dbReference type="SAM" id="MobiDB-lite"/>
    </source>
</evidence>
<protein>
    <recommendedName>
        <fullName evidence="4">Reverse transcriptase domain-containing protein</fullName>
    </recommendedName>
</protein>
<reference evidence="2" key="2">
    <citation type="submission" date="2022-01" db="EMBL/GenBank/DDBJ databases">
        <authorList>
            <person name="Yamashiro T."/>
            <person name="Shiraishi A."/>
            <person name="Satake H."/>
            <person name="Nakayama K."/>
        </authorList>
    </citation>
    <scope>NUCLEOTIDE SEQUENCE</scope>
</reference>
<organism evidence="2 3">
    <name type="scientific">Tanacetum coccineum</name>
    <dbReference type="NCBI Taxonomy" id="301880"/>
    <lineage>
        <taxon>Eukaryota</taxon>
        <taxon>Viridiplantae</taxon>
        <taxon>Streptophyta</taxon>
        <taxon>Embryophyta</taxon>
        <taxon>Tracheophyta</taxon>
        <taxon>Spermatophyta</taxon>
        <taxon>Magnoliopsida</taxon>
        <taxon>eudicotyledons</taxon>
        <taxon>Gunneridae</taxon>
        <taxon>Pentapetalae</taxon>
        <taxon>asterids</taxon>
        <taxon>campanulids</taxon>
        <taxon>Asterales</taxon>
        <taxon>Asteraceae</taxon>
        <taxon>Asteroideae</taxon>
        <taxon>Anthemideae</taxon>
        <taxon>Anthemidinae</taxon>
        <taxon>Tanacetum</taxon>
    </lineage>
</organism>
<feature type="region of interest" description="Disordered" evidence="1">
    <location>
        <begin position="1"/>
        <end position="60"/>
    </location>
</feature>
<name>A0ABQ5B079_9ASTR</name>
<dbReference type="Proteomes" id="UP001151760">
    <property type="component" value="Unassembled WGS sequence"/>
</dbReference>
<evidence type="ECO:0000313" key="2">
    <source>
        <dbReference type="EMBL" id="GJT07357.1"/>
    </source>
</evidence>
<keyword evidence="3" id="KW-1185">Reference proteome</keyword>
<evidence type="ECO:0000313" key="3">
    <source>
        <dbReference type="Proteomes" id="UP001151760"/>
    </source>
</evidence>
<proteinExistence type="predicted"/>
<comment type="caution">
    <text evidence="2">The sequence shown here is derived from an EMBL/GenBank/DDBJ whole genome shotgun (WGS) entry which is preliminary data.</text>
</comment>